<proteinExistence type="predicted"/>
<evidence type="ECO:0000313" key="2">
    <source>
        <dbReference type="EMBL" id="SHO56674.1"/>
    </source>
</evidence>
<feature type="chain" id="PRO_5012997789" evidence="1">
    <location>
        <begin position="27"/>
        <end position="437"/>
    </location>
</feature>
<reference evidence="3" key="1">
    <citation type="submission" date="2016-12" db="EMBL/GenBank/DDBJ databases">
        <authorList>
            <person name="Rodrigo-Torres L."/>
            <person name="Arahal R.D."/>
            <person name="Lucena T."/>
        </authorList>
    </citation>
    <scope>NUCLEOTIDE SEQUENCE [LARGE SCALE GENOMIC DNA]</scope>
</reference>
<dbReference type="OrthoDB" id="92529at2"/>
<organism evidence="2 3">
    <name type="scientific">Vibrio quintilis</name>
    <dbReference type="NCBI Taxonomy" id="1117707"/>
    <lineage>
        <taxon>Bacteria</taxon>
        <taxon>Pseudomonadati</taxon>
        <taxon>Pseudomonadota</taxon>
        <taxon>Gammaproteobacteria</taxon>
        <taxon>Vibrionales</taxon>
        <taxon>Vibrionaceae</taxon>
        <taxon>Vibrio</taxon>
    </lineage>
</organism>
<name>A0A1M7YVK9_9VIBR</name>
<accession>A0A1M7YVK9</accession>
<evidence type="ECO:0000313" key="3">
    <source>
        <dbReference type="Proteomes" id="UP000184600"/>
    </source>
</evidence>
<dbReference type="AlphaFoldDB" id="A0A1M7YVK9"/>
<protein>
    <submittedName>
        <fullName evidence="2">MltA-interacting protein MipA</fullName>
    </submittedName>
</protein>
<dbReference type="RefSeq" id="WP_073582893.1">
    <property type="nucleotide sequence ID" value="NZ_AP024898.1"/>
</dbReference>
<keyword evidence="3" id="KW-1185">Reference proteome</keyword>
<dbReference type="Pfam" id="PF06629">
    <property type="entry name" value="MipA"/>
    <property type="match status" value="1"/>
</dbReference>
<dbReference type="InterPro" id="IPR010583">
    <property type="entry name" value="MipA"/>
</dbReference>
<keyword evidence="1" id="KW-0732">Signal</keyword>
<dbReference type="STRING" id="1117707.VQ7734_02443"/>
<dbReference type="Proteomes" id="UP000184600">
    <property type="component" value="Unassembled WGS sequence"/>
</dbReference>
<sequence length="437" mass="50559">MRRIRYRRQLLITLSLFIQAPAGTSAQEQHWGISAITRQASVPYEIAGHSGPVSSFIPGLHVDNRYFFLDGLAGGIYLHHPEQSPWSLSALVRFRFVDHPDSGENGIEDDATDFGAQLRYQLSERWRTELEFMSDKEDRHHANLRIKARYETESLRLEPAFTVRYKDADFNSAYYALSGVTGEQTDAGTDTTLALNVRYHVFSSLYLLGGVSLTRLDSQAYHSDIINHRYQNTYHLGFGFFKDKTRPYRKTLKNRPYIRLAHGWATPSDVEEIFILQNKQDHHNNQLTSVFYGYPLTDELFGSRVDVYLTPGIAHHWSSSVQRSGTEYVIAIKGYWHFDWPFSWRFGVAEGLSYIDSVSYIEATEIYQDGDEPSRLLNYLDFSFDINAGKLFSQPDWEHIRIGYTMHHRSGLFKASPQFERLKGGSNYNMIYLQYEF</sequence>
<dbReference type="EMBL" id="FRFG01000027">
    <property type="protein sequence ID" value="SHO56674.1"/>
    <property type="molecule type" value="Genomic_DNA"/>
</dbReference>
<evidence type="ECO:0000256" key="1">
    <source>
        <dbReference type="SAM" id="SignalP"/>
    </source>
</evidence>
<feature type="signal peptide" evidence="1">
    <location>
        <begin position="1"/>
        <end position="26"/>
    </location>
</feature>
<gene>
    <name evidence="2" type="ORF">VQ7734_02443</name>
</gene>